<protein>
    <submittedName>
        <fullName evidence="1">Uncharacterized protein</fullName>
    </submittedName>
</protein>
<name>A0AA91EP19_9GAMM</name>
<dbReference type="Proteomes" id="UP000078431">
    <property type="component" value="Unassembled WGS sequence"/>
</dbReference>
<reference evidence="1 2" key="1">
    <citation type="submission" date="2016-04" db="EMBL/GenBank/DDBJ databases">
        <title>ATOL: Assembling a taxonomically balanced genome-scale reconstruction of the evolutionary history of the Enterobacteriaceae.</title>
        <authorList>
            <person name="Plunkett G.III."/>
            <person name="Neeno-Eckwall E.C."/>
            <person name="Glasner J.D."/>
            <person name="Perna N.T."/>
        </authorList>
    </citation>
    <scope>NUCLEOTIDE SEQUENCE [LARGE SCALE GENOMIC DNA]</scope>
    <source>
        <strain evidence="1 2">ATCC 12841</strain>
    </source>
</reference>
<comment type="caution">
    <text evidence="1">The sequence shown here is derived from an EMBL/GenBank/DDBJ whole genome shotgun (WGS) entry which is preliminary data.</text>
</comment>
<dbReference type="AlphaFoldDB" id="A0AA91EP19"/>
<keyword evidence="2" id="KW-1185">Reference proteome</keyword>
<gene>
    <name evidence="1" type="ORF">M993_00130</name>
</gene>
<proteinExistence type="predicted"/>
<dbReference type="EMBL" id="LXEX01000003">
    <property type="protein sequence ID" value="OAT61092.1"/>
    <property type="molecule type" value="Genomic_DNA"/>
</dbReference>
<evidence type="ECO:0000313" key="1">
    <source>
        <dbReference type="EMBL" id="OAT61092.1"/>
    </source>
</evidence>
<sequence>MQRGVRAALVVILTPFTDDLPSMTDVAEPVFIQAFIAKASGKTLNKSVLRRLAGLNKPHLHEMLKGPLVKCSTGKRRPLVSSYRRRIAAEQRNAVQNTRDLHT</sequence>
<organism evidence="1 2">
    <name type="scientific">Obesumbacterium proteus ATCC 12841</name>
    <dbReference type="NCBI Taxonomy" id="1354268"/>
    <lineage>
        <taxon>Bacteria</taxon>
        <taxon>Pseudomonadati</taxon>
        <taxon>Pseudomonadota</taxon>
        <taxon>Gammaproteobacteria</taxon>
        <taxon>Enterobacterales</taxon>
        <taxon>Hafniaceae</taxon>
        <taxon>Obesumbacterium</taxon>
    </lineage>
</organism>
<evidence type="ECO:0000313" key="2">
    <source>
        <dbReference type="Proteomes" id="UP000078431"/>
    </source>
</evidence>
<accession>A0AA91EP19</accession>